<organism evidence="2 3">
    <name type="scientific">Xenotaenia resolanae</name>
    <dbReference type="NCBI Taxonomy" id="208358"/>
    <lineage>
        <taxon>Eukaryota</taxon>
        <taxon>Metazoa</taxon>
        <taxon>Chordata</taxon>
        <taxon>Craniata</taxon>
        <taxon>Vertebrata</taxon>
        <taxon>Euteleostomi</taxon>
        <taxon>Actinopterygii</taxon>
        <taxon>Neopterygii</taxon>
        <taxon>Teleostei</taxon>
        <taxon>Neoteleostei</taxon>
        <taxon>Acanthomorphata</taxon>
        <taxon>Ovalentaria</taxon>
        <taxon>Atherinomorphae</taxon>
        <taxon>Cyprinodontiformes</taxon>
        <taxon>Goodeidae</taxon>
        <taxon>Xenotaenia</taxon>
    </lineage>
</organism>
<feature type="region of interest" description="Disordered" evidence="1">
    <location>
        <begin position="40"/>
        <end position="70"/>
    </location>
</feature>
<reference evidence="2 3" key="1">
    <citation type="submission" date="2021-06" db="EMBL/GenBank/DDBJ databases">
        <authorList>
            <person name="Palmer J.M."/>
        </authorList>
    </citation>
    <scope>NUCLEOTIDE SEQUENCE [LARGE SCALE GENOMIC DNA]</scope>
    <source>
        <strain evidence="2 3">XR_2019</strain>
        <tissue evidence="2">Muscle</tissue>
    </source>
</reference>
<gene>
    <name evidence="2" type="ORF">XENORESO_013954</name>
</gene>
<evidence type="ECO:0000256" key="1">
    <source>
        <dbReference type="SAM" id="MobiDB-lite"/>
    </source>
</evidence>
<comment type="caution">
    <text evidence="2">The sequence shown here is derived from an EMBL/GenBank/DDBJ whole genome shotgun (WGS) entry which is preliminary data.</text>
</comment>
<sequence>MPCLSTLRRRSPTGGARSHGLPICQPQLLWFAHFSQLQPIHQKPSDKSSSQHVNKTSPKMEPCGTPKGQVFTDVSAQEPEVWHHLHLAPVYGDGLNVQFP</sequence>
<evidence type="ECO:0000313" key="3">
    <source>
        <dbReference type="Proteomes" id="UP001444071"/>
    </source>
</evidence>
<keyword evidence="3" id="KW-1185">Reference proteome</keyword>
<name>A0ABV0WG05_9TELE</name>
<accession>A0ABV0WG05</accession>
<protein>
    <submittedName>
        <fullName evidence="2">Uncharacterized protein</fullName>
    </submittedName>
</protein>
<proteinExistence type="predicted"/>
<feature type="compositionally biased region" description="Polar residues" evidence="1">
    <location>
        <begin position="47"/>
        <end position="57"/>
    </location>
</feature>
<dbReference type="Proteomes" id="UP001444071">
    <property type="component" value="Unassembled WGS sequence"/>
</dbReference>
<dbReference type="EMBL" id="JAHRIM010044432">
    <property type="protein sequence ID" value="MEQ2268019.1"/>
    <property type="molecule type" value="Genomic_DNA"/>
</dbReference>
<evidence type="ECO:0000313" key="2">
    <source>
        <dbReference type="EMBL" id="MEQ2268019.1"/>
    </source>
</evidence>